<feature type="transmembrane region" description="Helical" evidence="1">
    <location>
        <begin position="88"/>
        <end position="108"/>
    </location>
</feature>
<feature type="transmembrane region" description="Helical" evidence="1">
    <location>
        <begin position="60"/>
        <end position="81"/>
    </location>
</feature>
<evidence type="ECO:0000313" key="2">
    <source>
        <dbReference type="EMBL" id="MBC9797269.1"/>
    </source>
</evidence>
<protein>
    <submittedName>
        <fullName evidence="2">Uncharacterized protein</fullName>
    </submittedName>
</protein>
<keyword evidence="1" id="KW-0472">Membrane</keyword>
<evidence type="ECO:0000313" key="3">
    <source>
        <dbReference type="Proteomes" id="UP000653730"/>
    </source>
</evidence>
<sequence>MKKNKRQKTKKSLKKRKFAELLTILLIAVSPFIFYLYKGFPETKTWETYFFTLKSLNYSSVYAAGWNFVNKFVPLYLLLLWFLTCRHWWKYIILIPMTLFIFQLFSVLNSSIRYVDEMEIYWLIPVILVTTAVVQTFRLKLFYRIVRGIDLKKLDEELKNHETSKNGPIK</sequence>
<keyword evidence="3" id="KW-1185">Reference proteome</keyword>
<keyword evidence="1" id="KW-0812">Transmembrane</keyword>
<accession>A0A926JTU9</accession>
<gene>
    <name evidence="2" type="ORF">IBL28_14940</name>
</gene>
<comment type="caution">
    <text evidence="2">The sequence shown here is derived from an EMBL/GenBank/DDBJ whole genome shotgun (WGS) entry which is preliminary data.</text>
</comment>
<feature type="transmembrane region" description="Helical" evidence="1">
    <location>
        <begin position="21"/>
        <end position="40"/>
    </location>
</feature>
<proteinExistence type="predicted"/>
<dbReference type="AlphaFoldDB" id="A0A926JTU9"/>
<evidence type="ECO:0000256" key="1">
    <source>
        <dbReference type="SAM" id="Phobius"/>
    </source>
</evidence>
<feature type="transmembrane region" description="Helical" evidence="1">
    <location>
        <begin position="120"/>
        <end position="143"/>
    </location>
</feature>
<dbReference type="EMBL" id="JACVDC010000052">
    <property type="protein sequence ID" value="MBC9797269.1"/>
    <property type="molecule type" value="Genomic_DNA"/>
</dbReference>
<organism evidence="2 3">
    <name type="scientific">Sinomicrobium weinanense</name>
    <dbReference type="NCBI Taxonomy" id="2842200"/>
    <lineage>
        <taxon>Bacteria</taxon>
        <taxon>Pseudomonadati</taxon>
        <taxon>Bacteroidota</taxon>
        <taxon>Flavobacteriia</taxon>
        <taxon>Flavobacteriales</taxon>
        <taxon>Flavobacteriaceae</taxon>
        <taxon>Sinomicrobium</taxon>
    </lineage>
</organism>
<reference evidence="2 3" key="1">
    <citation type="submission" date="2020-09" db="EMBL/GenBank/DDBJ databases">
        <title>Sinomicrobium weinanense sp. nov., a halophilic bacteria isolated from saline-alkali soil.</title>
        <authorList>
            <person name="Wu P."/>
            <person name="Ren H."/>
            <person name="Mei Y."/>
            <person name="Liang Y."/>
            <person name="Chen Z."/>
        </authorList>
    </citation>
    <scope>NUCLEOTIDE SEQUENCE [LARGE SCALE GENOMIC DNA]</scope>
    <source>
        <strain evidence="2 3">FJxs</strain>
    </source>
</reference>
<dbReference type="Proteomes" id="UP000653730">
    <property type="component" value="Unassembled WGS sequence"/>
</dbReference>
<keyword evidence="1" id="KW-1133">Transmembrane helix</keyword>
<name>A0A926JTU9_9FLAO</name>